<feature type="domain" description="SIS" evidence="5">
    <location>
        <begin position="49"/>
        <end position="201"/>
    </location>
</feature>
<dbReference type="Pfam" id="PF01380">
    <property type="entry name" value="SIS"/>
    <property type="match status" value="1"/>
</dbReference>
<dbReference type="Gene3D" id="3.40.50.10490">
    <property type="entry name" value="Glucose-6-phosphate isomerase like protein, domain 1"/>
    <property type="match status" value="2"/>
</dbReference>
<dbReference type="GO" id="GO:1901135">
    <property type="term" value="P:carbohydrate derivative metabolic process"/>
    <property type="evidence" value="ECO:0007669"/>
    <property type="project" value="InterPro"/>
</dbReference>
<evidence type="ECO:0000313" key="7">
    <source>
        <dbReference type="Proteomes" id="UP000050864"/>
    </source>
</evidence>
<dbReference type="GO" id="GO:0016787">
    <property type="term" value="F:hydrolase activity"/>
    <property type="evidence" value="ECO:0007669"/>
    <property type="project" value="UniProtKB-KW"/>
</dbReference>
<reference evidence="6 7" key="1">
    <citation type="submission" date="2015-05" db="EMBL/GenBank/DDBJ databases">
        <title>Genome sequencing and analysis of members of genus Stenotrophomonas.</title>
        <authorList>
            <person name="Patil P.P."/>
            <person name="Midha S."/>
            <person name="Patil P.B."/>
        </authorList>
    </citation>
    <scope>NUCLEOTIDE SEQUENCE [LARGE SCALE GENOMIC DNA]</scope>
    <source>
        <strain evidence="6 7">DSM 18929</strain>
    </source>
</reference>
<dbReference type="GO" id="GO:0005886">
    <property type="term" value="C:plasma membrane"/>
    <property type="evidence" value="ECO:0007669"/>
    <property type="project" value="TreeGrafter"/>
</dbReference>
<keyword evidence="2" id="KW-0677">Repeat</keyword>
<accession>A0A0R0CAU0</accession>
<dbReference type="GO" id="GO:0016853">
    <property type="term" value="F:isomerase activity"/>
    <property type="evidence" value="ECO:0007669"/>
    <property type="project" value="UniProtKB-KW"/>
</dbReference>
<dbReference type="CDD" id="cd05008">
    <property type="entry name" value="SIS_GlmS_GlmD_1"/>
    <property type="match status" value="1"/>
</dbReference>
<dbReference type="RefSeq" id="WP_057635776.1">
    <property type="nucleotide sequence ID" value="NZ_LDJI01000031.1"/>
</dbReference>
<organism evidence="6 7">
    <name type="scientific">Stenotrophomonas humi</name>
    <dbReference type="NCBI Taxonomy" id="405444"/>
    <lineage>
        <taxon>Bacteria</taxon>
        <taxon>Pseudomonadati</taxon>
        <taxon>Pseudomonadota</taxon>
        <taxon>Gammaproteobacteria</taxon>
        <taxon>Lysobacterales</taxon>
        <taxon>Lysobacteraceae</taxon>
        <taxon>Stenotrophomonas</taxon>
    </lineage>
</organism>
<evidence type="ECO:0000256" key="4">
    <source>
        <dbReference type="ARBA" id="ARBA00029292"/>
    </source>
</evidence>
<comment type="catalytic activity">
    <reaction evidence="4">
        <text>D-galactosamine 6-phosphate + H2O = D-tagatopyranose 1-phosphate + NH4(+)</text>
        <dbReference type="Rhea" id="RHEA:47680"/>
        <dbReference type="ChEBI" id="CHEBI:15377"/>
        <dbReference type="ChEBI" id="CHEBI:28938"/>
        <dbReference type="ChEBI" id="CHEBI:71674"/>
        <dbReference type="ChEBI" id="CHEBI:138150"/>
    </reaction>
</comment>
<dbReference type="InterPro" id="IPR050303">
    <property type="entry name" value="GatZ_KbaZ_carbometab"/>
</dbReference>
<dbReference type="GO" id="GO:0097367">
    <property type="term" value="F:carbohydrate derivative binding"/>
    <property type="evidence" value="ECO:0007669"/>
    <property type="project" value="InterPro"/>
</dbReference>
<dbReference type="InterPro" id="IPR035466">
    <property type="entry name" value="GlmS/AgaS_SIS"/>
</dbReference>
<evidence type="ECO:0000256" key="1">
    <source>
        <dbReference type="ARBA" id="ARBA00007748"/>
    </source>
</evidence>
<dbReference type="InterPro" id="IPR046348">
    <property type="entry name" value="SIS_dom_sf"/>
</dbReference>
<protein>
    <submittedName>
        <fullName evidence="6">Tagatose-6-phosphate ketose isomerase</fullName>
    </submittedName>
</protein>
<dbReference type="CDD" id="cd05010">
    <property type="entry name" value="SIS_AgaS_like"/>
    <property type="match status" value="1"/>
</dbReference>
<dbReference type="STRING" id="405444.ABB26_16380"/>
<dbReference type="Proteomes" id="UP000050864">
    <property type="component" value="Unassembled WGS sequence"/>
</dbReference>
<dbReference type="PROSITE" id="PS51464">
    <property type="entry name" value="SIS"/>
    <property type="match status" value="2"/>
</dbReference>
<dbReference type="SUPFAM" id="SSF53697">
    <property type="entry name" value="SIS domain"/>
    <property type="match status" value="1"/>
</dbReference>
<dbReference type="EMBL" id="LDJI01000031">
    <property type="protein sequence ID" value="KRG62547.1"/>
    <property type="molecule type" value="Genomic_DNA"/>
</dbReference>
<feature type="domain" description="SIS" evidence="5">
    <location>
        <begin position="220"/>
        <end position="365"/>
    </location>
</feature>
<comment type="caution">
    <text evidence="6">The sequence shown here is derived from an EMBL/GenBank/DDBJ whole genome shotgun (WGS) entry which is preliminary data.</text>
</comment>
<name>A0A0R0CAU0_9GAMM</name>
<gene>
    <name evidence="6" type="ORF">ABB26_16380</name>
</gene>
<evidence type="ECO:0000313" key="6">
    <source>
        <dbReference type="EMBL" id="KRG62547.1"/>
    </source>
</evidence>
<keyword evidence="7" id="KW-1185">Reference proteome</keyword>
<dbReference type="PANTHER" id="PTHR32502:SF3">
    <property type="entry name" value="D-GALACTOSAMINE-6-PHOSPHATE DEAMINASE AGAS-RELATED"/>
    <property type="match status" value="1"/>
</dbReference>
<dbReference type="PANTHER" id="PTHR32502">
    <property type="entry name" value="N-ACETYLGALACTOSAMINE PERMEASE II COMPONENT-RELATED"/>
    <property type="match status" value="1"/>
</dbReference>
<evidence type="ECO:0000259" key="5">
    <source>
        <dbReference type="PROSITE" id="PS51464"/>
    </source>
</evidence>
<proteinExistence type="inferred from homology"/>
<dbReference type="AlphaFoldDB" id="A0A0R0CAU0"/>
<dbReference type="GO" id="GO:0009401">
    <property type="term" value="P:phosphoenolpyruvate-dependent sugar phosphotransferase system"/>
    <property type="evidence" value="ECO:0007669"/>
    <property type="project" value="TreeGrafter"/>
</dbReference>
<sequence>MDLTLLSDRSSWQQLGGTDTATEIAQQPQLWETLASNLADDCTRVQAFLGERLNDPRQRVLFTGAGSSGFIAEMVADTINAQWPAEVRVVHTTSLLTHPALYLQRDRPTLLVSFGRSGSSPESVAAVERVRADVDDARFLDITCNADGELARRGAGRDDTCTLLMPPASCDRAFAMTSSLTCMLLSALAVFDRAPWDERLARLQQVAALARTGIGQWDAAVAALAREPFSRVIYLGSGPHEALAREAALKVLELTAGRVLAIANTPLGFRHGPKSTLNSQTLVIVFRSVQPLARRYEQDLLEELRSDGVAGKVLSIGPQSDIGADDYTLPVPAIEDSWLAPVWLTFAQLYALQRSASMGLTPDNPFPDGTVNRVVKGVTIHHD</sequence>
<keyword evidence="3" id="KW-0378">Hydrolase</keyword>
<dbReference type="InterPro" id="IPR001347">
    <property type="entry name" value="SIS_dom"/>
</dbReference>
<dbReference type="PATRIC" id="fig|405444.3.peg.2528"/>
<dbReference type="InterPro" id="IPR035464">
    <property type="entry name" value="SIS_AgaS"/>
</dbReference>
<keyword evidence="6" id="KW-0413">Isomerase</keyword>
<evidence type="ECO:0000256" key="3">
    <source>
        <dbReference type="ARBA" id="ARBA00022801"/>
    </source>
</evidence>
<comment type="similarity">
    <text evidence="1">Belongs to the SIS family. AgaS subfamily.</text>
</comment>
<evidence type="ECO:0000256" key="2">
    <source>
        <dbReference type="ARBA" id="ARBA00022737"/>
    </source>
</evidence>
<dbReference type="OrthoDB" id="9779207at2"/>